<evidence type="ECO:0008006" key="4">
    <source>
        <dbReference type="Google" id="ProtNLM"/>
    </source>
</evidence>
<comment type="caution">
    <text evidence="2">The sequence shown here is derived from an EMBL/GenBank/DDBJ whole genome shotgun (WGS) entry which is preliminary data.</text>
</comment>
<dbReference type="InterPro" id="IPR002347">
    <property type="entry name" value="SDR_fam"/>
</dbReference>
<dbReference type="GO" id="GO:0016491">
    <property type="term" value="F:oxidoreductase activity"/>
    <property type="evidence" value="ECO:0007669"/>
    <property type="project" value="UniProtKB-KW"/>
</dbReference>
<dbReference type="STRING" id="1507870.A0A1V8TCV4"/>
<dbReference type="Pfam" id="PF00106">
    <property type="entry name" value="adh_short"/>
    <property type="match status" value="1"/>
</dbReference>
<evidence type="ECO:0000313" key="3">
    <source>
        <dbReference type="Proteomes" id="UP000192596"/>
    </source>
</evidence>
<dbReference type="InterPro" id="IPR036291">
    <property type="entry name" value="NAD(P)-bd_dom_sf"/>
</dbReference>
<evidence type="ECO:0000313" key="2">
    <source>
        <dbReference type="EMBL" id="OQO09203.1"/>
    </source>
</evidence>
<sequence>MPSFADIRQFVVGQAFETPALPKTSFRGKTVIVTGANSGLGLECAKHLVALDVTRLLLACRNAERGEEARKNILRSQADCKTVIEVVIIDMSDSKSVIAFAESIAARFDRVDALIANAGIDTLTFELVGGDESTLAVNVVGTMRLAIKMLPKLQETATQTGSPTHLSVVGSSIHAFAPDGQITSPTKGQIFATLNDEKKAEMSSRYFLSKLIVMLCTQELATRSSKGRYKDVVVNCVNPGWCKTKLFRVDDGGLGGRIGLRLLGRTAEEGSRTLVNAISGDRDTHGAYLSECRPKEMSAFVRSAAGHASREQLWVELMAKLDAADPVLSQTI</sequence>
<name>A0A1V8TCV4_9PEZI</name>
<keyword evidence="1" id="KW-0560">Oxidoreductase</keyword>
<proteinExistence type="predicted"/>
<keyword evidence="3" id="KW-1185">Reference proteome</keyword>
<organism evidence="2 3">
    <name type="scientific">Cryoendolithus antarcticus</name>
    <dbReference type="NCBI Taxonomy" id="1507870"/>
    <lineage>
        <taxon>Eukaryota</taxon>
        <taxon>Fungi</taxon>
        <taxon>Dikarya</taxon>
        <taxon>Ascomycota</taxon>
        <taxon>Pezizomycotina</taxon>
        <taxon>Dothideomycetes</taxon>
        <taxon>Dothideomycetidae</taxon>
        <taxon>Cladosporiales</taxon>
        <taxon>Cladosporiaceae</taxon>
        <taxon>Cryoendolithus</taxon>
    </lineage>
</organism>
<dbReference type="PANTHER" id="PTHR43157:SF31">
    <property type="entry name" value="PHOSPHATIDYLINOSITOL-GLYCAN BIOSYNTHESIS CLASS F PROTEIN"/>
    <property type="match status" value="1"/>
</dbReference>
<dbReference type="Proteomes" id="UP000192596">
    <property type="component" value="Unassembled WGS sequence"/>
</dbReference>
<dbReference type="EMBL" id="NAJO01000011">
    <property type="protein sequence ID" value="OQO09203.1"/>
    <property type="molecule type" value="Genomic_DNA"/>
</dbReference>
<dbReference type="PRINTS" id="PR00081">
    <property type="entry name" value="GDHRDH"/>
</dbReference>
<dbReference type="PANTHER" id="PTHR43157">
    <property type="entry name" value="PHOSPHATIDYLINOSITOL-GLYCAN BIOSYNTHESIS CLASS F PROTEIN-RELATED"/>
    <property type="match status" value="1"/>
</dbReference>
<reference evidence="3" key="1">
    <citation type="submission" date="2017-03" db="EMBL/GenBank/DDBJ databases">
        <title>Genomes of endolithic fungi from Antarctica.</title>
        <authorList>
            <person name="Coleine C."/>
            <person name="Masonjones S."/>
            <person name="Stajich J.E."/>
        </authorList>
    </citation>
    <scope>NUCLEOTIDE SEQUENCE [LARGE SCALE GENOMIC DNA]</scope>
    <source>
        <strain evidence="3">CCFEE 5527</strain>
    </source>
</reference>
<protein>
    <recommendedName>
        <fullName evidence="4">NAD(P)-binding protein</fullName>
    </recommendedName>
</protein>
<dbReference type="SUPFAM" id="SSF51735">
    <property type="entry name" value="NAD(P)-binding Rossmann-fold domains"/>
    <property type="match status" value="1"/>
</dbReference>
<dbReference type="AlphaFoldDB" id="A0A1V8TCV4"/>
<dbReference type="OrthoDB" id="542013at2759"/>
<dbReference type="InParanoid" id="A0A1V8TCV4"/>
<evidence type="ECO:0000256" key="1">
    <source>
        <dbReference type="ARBA" id="ARBA00023002"/>
    </source>
</evidence>
<accession>A0A1V8TCV4</accession>
<dbReference type="Gene3D" id="3.40.50.720">
    <property type="entry name" value="NAD(P)-binding Rossmann-like Domain"/>
    <property type="match status" value="1"/>
</dbReference>
<gene>
    <name evidence="2" type="ORF">B0A48_06094</name>
</gene>